<dbReference type="CDD" id="cd01644">
    <property type="entry name" value="RT_pepA17"/>
    <property type="match status" value="1"/>
</dbReference>
<dbReference type="Gene3D" id="1.10.340.70">
    <property type="match status" value="1"/>
</dbReference>
<comment type="caution">
    <text evidence="4">The sequence shown here is derived from an EMBL/GenBank/DDBJ whole genome shotgun (WGS) entry which is preliminary data.</text>
</comment>
<dbReference type="InterPro" id="IPR001584">
    <property type="entry name" value="Integrase_cat-core"/>
</dbReference>
<dbReference type="SUPFAM" id="SSF53098">
    <property type="entry name" value="Ribonuclease H-like"/>
    <property type="match status" value="1"/>
</dbReference>
<dbReference type="InterPro" id="IPR040676">
    <property type="entry name" value="DUF5641"/>
</dbReference>
<keyword evidence="5" id="KW-1185">Reference proteome</keyword>
<feature type="compositionally biased region" description="Basic and acidic residues" evidence="1">
    <location>
        <begin position="1841"/>
        <end position="1850"/>
    </location>
</feature>
<dbReference type="InterPro" id="IPR022048">
    <property type="entry name" value="Envelope_fusion-like"/>
</dbReference>
<proteinExistence type="predicted"/>
<evidence type="ECO:0000256" key="1">
    <source>
        <dbReference type="SAM" id="MobiDB-lite"/>
    </source>
</evidence>
<feature type="domain" description="Integrase catalytic" evidence="3">
    <location>
        <begin position="1526"/>
        <end position="1720"/>
    </location>
</feature>
<dbReference type="GO" id="GO:0003676">
    <property type="term" value="F:nucleic acid binding"/>
    <property type="evidence" value="ECO:0007669"/>
    <property type="project" value="InterPro"/>
</dbReference>
<reference evidence="4" key="1">
    <citation type="submission" date="2020-11" db="EMBL/GenBank/DDBJ databases">
        <authorList>
            <person name="Whiteford S."/>
        </authorList>
    </citation>
    <scope>NUCLEOTIDE SEQUENCE</scope>
</reference>
<dbReference type="Proteomes" id="UP000653454">
    <property type="component" value="Unassembled WGS sequence"/>
</dbReference>
<dbReference type="Pfam" id="PF12259">
    <property type="entry name" value="Baculo_F"/>
    <property type="match status" value="1"/>
</dbReference>
<feature type="region of interest" description="Disordered" evidence="1">
    <location>
        <begin position="398"/>
        <end position="417"/>
    </location>
</feature>
<dbReference type="PANTHER" id="PTHR47331:SF1">
    <property type="entry name" value="GAG-LIKE PROTEIN"/>
    <property type="match status" value="1"/>
</dbReference>
<feature type="region of interest" description="Disordered" evidence="1">
    <location>
        <begin position="2458"/>
        <end position="2485"/>
    </location>
</feature>
<dbReference type="InterPro" id="IPR036397">
    <property type="entry name" value="RNaseH_sf"/>
</dbReference>
<feature type="transmembrane region" description="Helical" evidence="2">
    <location>
        <begin position="2622"/>
        <end position="2644"/>
    </location>
</feature>
<dbReference type="Pfam" id="PF17921">
    <property type="entry name" value="Integrase_H2C2"/>
    <property type="match status" value="1"/>
</dbReference>
<sequence>MSQSTISNLKLQEECFEKIKTFCSNYKKDKPSVKNHAYLKKRLPILEDYWNNFAERHVIIEKEFPDKTINYYSDDVFNKTKLLVETIRSDMMKQLQRIEEVNRTVNFDLSDIITDEMDTSIQDLLTKQHCQFQALDRAMAKINLETSCEKWVLEDQLSTLKSKWAPIDKLHLDIQAQLKGEEREYENMFLDIEDKYDETRKRISSKIWTTTHYEKTAPRMEIPEFSGNYSQWVSFKDLYIETVHNNPMINKAQKMQHLKTKLRGEAERLVQHLTISAENYESCWELLLQRYDNLRSQFTSYLNAITNLPVIQQPDAYNLKRMHDVIQESLNGLANIGIDTVASGPIISHLMYQKLDDKTLDEYIMEIREPRQVPNLEELLHFLEIKFMAYETKKKSKKESNVTKSSSNNFNFRPKQSFNKTFPSKKHNYEQHNTFSNSYFTVHGKCPCCDENHVLMQCPTFVGADTAQRNNIVAKLQVCKNCLFSHGKSECKSTKTCKECNMNHHTLLHNPNWVRSTPVNKNEKGNFNQQPRTSGQQHHTRPSSANHLSSKEVEVLLTTIQLKVKSADGNYVILRGLLDQGSQVNLITENAAQLLKLQRKKLHATVSGVGSTTAEDCKGSLQLSCKSIHSDYTFEIDAIIMRKLTNNLPTATFEKQNWPHIENLCLADPRYNISRPVDLLLGAGVYSDIMMEGMLKGGLTAPIAQQTQLGWILCGKLQTLNCHVTLVNLEEITKFWETENIQNENKDLPKDDQCEIYYQQTVQRESSGKYTVKMPLIPDAEEKLGKSKAIATSQFLQLEKKLERNNKLAMMYKEFIKEYIELGHMTSSTYTPDRMQCYLPHHGVLKEHSTTTKLRVVFNASQKTSSGYSLNCLQEKGPNLQKDIQALILRWRTYKYAFTADIEKMYRCIGIAEDQQSLQKIIWRNSPNEKLQEFQMCTVSYGQKSAAWLALRTLRQLASDDQHKFPEAAEILQNEFFVDDLVSGHNSLEQALKLQQDLINLLKGGGMNLRKWTSNHPALLENLSDNQKSTKPMFDFKTEESTKTLGLGWNSSADTFLFNWNLQENKDYITKRYLLSEISQLYDPLGWLAPITVTAKLLFQRVWVDKLNWNDKLPTEIQNEWRKLKNELPEVKNFKLNRWIGGTGDIDLLGFCDASEKAFACVVYSRVQDENGQAIITLLAAKTRVSPLKQKTTLPRLELNGALLLSQLIEKTMESLTNRNVTVQAWCDSQIVLAWIQADASRWEPYIANRTTKIKAIIPAEKWNYIKSDDNPADCASRGLYPSKLKNHDLWWDGPQFLRNTDESNVQKTLNCLYTTEMGQVNTTELKKTPKSELNNNFTNELLNNNSSLAHVTRVTAWVARFSANALNKQPRAGASYLTAAELITAMEIIIKCEQRVAFETEYKQLSKKEPITSKSSIYKLNPYLDEKGIIRVGGRLNKSSLSPEMKNPAILPKKGRLTQLVIDQAHARTLHGGARLTLAHIRQKFWIISGNRTVKAQLRHCVRCHRFKPTENVQLMADLPQQRTSPSRPFTHTGMDFTGHVDVKLNKGRGVKTSKGYIVIFVCMATKAAHIELVSDLTTEAFLAAFQRFCHRRGTPKHCYSDCGTNFIGASKRLRTEFNEFKKELAPEFFTEIGKMEVEWHFNAPAWPTAGGVWEAAVKSAKYHLRRVLGDQKLTYEEFLTLLTQIEACLNSRPLCPLTEDPEEFYNYLTPGHFLTGSPTLSLPLSDYSDDRNMNLQRRWQLTEHMAQQFWKNWSTDYLHLLQTRCKWNKPTTNIKEGEIVLIKEDNLPPARWALGRVLRTHPGTDGRVRVTTLKTKNGIMKRPVTKLSPLPIETSSAESENKTEKNDQGQEQQIPPENSKTKPKTSSSKIGKAFVYLCTLLTLCSGTYGEETITSAQITSFESDRPVYYDTVGNVQMIHDEWILLMYCNLSNYWDGMGRIKTYFTRLNDLCEKTDPRYCTTTLNQLQNEMELLDHYNSILLSPNYHLMKRKKRGLINGVGYVANSLFGVLDQRFADKYQEDIETMQNNQNYLLQLIKNQTSIVELENAILKKSEKNIQKQFSIIDDYMKQTDENIAKIETQLEEVMASNYFNSASLAAFLLMNSLRRVQELLFDSVTSIYKGHMNAELLSPTELINQLHKISGRLPKSLSLPLENINDDIKDLYQLLYVKARITNNYFLFEIHIPLITDEDFILHRIIPIPIRTENGTGMVQLSSNYIAVDLKRNKFISLSSEDMQKCTQLKQGTYTCDKNLPVLTLSDNNAPCEAKLLAQQQPSSSPCVTANTSCKDAWTELHAPNSWLTVCCDICTLRIICNNDVTTHVITTPAIVSLAQDCVLQSKELTIYSHNIYNTKMNMGLSFDRLPTFNKSINKIVNFRHDKKSLTAELLNADPGVEEIDKRLASQKIYETSLPASVSSHDLHQNVIIYTMMGALITIITVWTINKRCPIRCKRTEPEMTRNNAADYNQGDLELQPAPPRPRPRRVPPRAAAAAAAAACKQPEPRHPAVYDNVAPAIADEHECLERGRCRNGSCVPYCETQGLHSCMCDIVADACKRCCRKSLNKTCFPVAHNDILPDGTPCIQGFCNKGVCEKTIQDVVERFWDIIEDININNVLGFLRDNIVGVVVLALAIVWIPASCVISYVDRRRQKQQEKYYHWENQQDLVHPSSPRKILHTRLPKLKPGMKQVIQGTSQL</sequence>
<feature type="region of interest" description="Disordered" evidence="1">
    <location>
        <begin position="1826"/>
        <end position="1868"/>
    </location>
</feature>
<protein>
    <submittedName>
        <fullName evidence="4">(diamondback moth) hypothetical protein</fullName>
    </submittedName>
</protein>
<dbReference type="PANTHER" id="PTHR47331">
    <property type="entry name" value="PHD-TYPE DOMAIN-CONTAINING PROTEIN"/>
    <property type="match status" value="1"/>
</dbReference>
<gene>
    <name evidence="4" type="ORF">PLXY2_LOCUS6133</name>
</gene>
<dbReference type="CDD" id="cd14246">
    <property type="entry name" value="ADAM17_MPD"/>
    <property type="match status" value="1"/>
</dbReference>
<dbReference type="GO" id="GO:0071897">
    <property type="term" value="P:DNA biosynthetic process"/>
    <property type="evidence" value="ECO:0007669"/>
    <property type="project" value="UniProtKB-ARBA"/>
</dbReference>
<evidence type="ECO:0000256" key="2">
    <source>
        <dbReference type="SAM" id="Phobius"/>
    </source>
</evidence>
<dbReference type="Pfam" id="PF18701">
    <property type="entry name" value="DUF5641"/>
    <property type="match status" value="1"/>
</dbReference>
<dbReference type="EMBL" id="CAJHNJ030000019">
    <property type="protein sequence ID" value="CAG9116963.1"/>
    <property type="molecule type" value="Genomic_DNA"/>
</dbReference>
<evidence type="ECO:0000313" key="4">
    <source>
        <dbReference type="EMBL" id="CAG9116963.1"/>
    </source>
</evidence>
<dbReference type="Gene3D" id="3.30.420.10">
    <property type="entry name" value="Ribonuclease H-like superfamily/Ribonuclease H"/>
    <property type="match status" value="1"/>
</dbReference>
<keyword evidence="2" id="KW-0812">Transmembrane</keyword>
<dbReference type="Pfam" id="PF03564">
    <property type="entry name" value="DUF1759"/>
    <property type="match status" value="1"/>
</dbReference>
<dbReference type="PROSITE" id="PS50994">
    <property type="entry name" value="INTEGRASE"/>
    <property type="match status" value="1"/>
</dbReference>
<name>A0A8S4EQM9_PLUXY</name>
<dbReference type="Pfam" id="PF05380">
    <property type="entry name" value="Peptidase_A17"/>
    <property type="match status" value="1"/>
</dbReference>
<keyword evidence="2" id="KW-1133">Transmembrane helix</keyword>
<dbReference type="InterPro" id="IPR032029">
    <property type="entry name" value="ADAM17_MPD"/>
</dbReference>
<dbReference type="GO" id="GO:0042575">
    <property type="term" value="C:DNA polymerase complex"/>
    <property type="evidence" value="ECO:0007669"/>
    <property type="project" value="UniProtKB-ARBA"/>
</dbReference>
<dbReference type="Gene3D" id="4.10.70.30">
    <property type="match status" value="1"/>
</dbReference>
<feature type="compositionally biased region" description="Polar residues" evidence="1">
    <location>
        <begin position="1851"/>
        <end position="1860"/>
    </location>
</feature>
<feature type="region of interest" description="Disordered" evidence="1">
    <location>
        <begin position="511"/>
        <end position="548"/>
    </location>
</feature>
<dbReference type="InterPro" id="IPR041588">
    <property type="entry name" value="Integrase_H2C2"/>
</dbReference>
<dbReference type="InterPro" id="IPR005312">
    <property type="entry name" value="DUF1759"/>
</dbReference>
<dbReference type="GO" id="GO:0015074">
    <property type="term" value="P:DNA integration"/>
    <property type="evidence" value="ECO:0007669"/>
    <property type="project" value="InterPro"/>
</dbReference>
<keyword evidence="2" id="KW-0472">Membrane</keyword>
<feature type="compositionally biased region" description="Polar residues" evidence="1">
    <location>
        <begin position="513"/>
        <end position="548"/>
    </location>
</feature>
<dbReference type="InterPro" id="IPR043502">
    <property type="entry name" value="DNA/RNA_pol_sf"/>
</dbReference>
<evidence type="ECO:0000259" key="3">
    <source>
        <dbReference type="PROSITE" id="PS50994"/>
    </source>
</evidence>
<evidence type="ECO:0000313" key="5">
    <source>
        <dbReference type="Proteomes" id="UP000653454"/>
    </source>
</evidence>
<dbReference type="InterPro" id="IPR012337">
    <property type="entry name" value="RNaseH-like_sf"/>
</dbReference>
<dbReference type="Pfam" id="PF16698">
    <property type="entry name" value="ADAM17_MPD"/>
    <property type="match status" value="1"/>
</dbReference>
<accession>A0A8S4EQM9</accession>
<dbReference type="InterPro" id="IPR008042">
    <property type="entry name" value="Retrotrans_Pao"/>
</dbReference>
<dbReference type="SUPFAM" id="SSF56672">
    <property type="entry name" value="DNA/RNA polymerases"/>
    <property type="match status" value="1"/>
</dbReference>
<organism evidence="4 5">
    <name type="scientific">Plutella xylostella</name>
    <name type="common">Diamondback moth</name>
    <name type="synonym">Plutella maculipennis</name>
    <dbReference type="NCBI Taxonomy" id="51655"/>
    <lineage>
        <taxon>Eukaryota</taxon>
        <taxon>Metazoa</taxon>
        <taxon>Ecdysozoa</taxon>
        <taxon>Arthropoda</taxon>
        <taxon>Hexapoda</taxon>
        <taxon>Insecta</taxon>
        <taxon>Pterygota</taxon>
        <taxon>Neoptera</taxon>
        <taxon>Endopterygota</taxon>
        <taxon>Lepidoptera</taxon>
        <taxon>Glossata</taxon>
        <taxon>Ditrysia</taxon>
        <taxon>Yponomeutoidea</taxon>
        <taxon>Plutellidae</taxon>
        <taxon>Plutella</taxon>
    </lineage>
</organism>